<evidence type="ECO:0000313" key="2">
    <source>
        <dbReference type="Proteomes" id="UP000225149"/>
    </source>
</evidence>
<dbReference type="RefSeq" id="YP_009784164.1">
    <property type="nucleotide sequence ID" value="NC_047741.1"/>
</dbReference>
<organism evidence="1 2">
    <name type="scientific">Vibrio phage JSF7</name>
    <dbReference type="NCBI Taxonomy" id="1292086"/>
    <lineage>
        <taxon>Viruses</taxon>
        <taxon>Duplodnaviria</taxon>
        <taxon>Heunggongvirae</taxon>
        <taxon>Uroviricota</taxon>
        <taxon>Caudoviricetes</taxon>
        <taxon>Autographivirales</taxon>
        <taxon>Tawavirus</taxon>
        <taxon>Tawavirus JSF7</taxon>
    </lineage>
</organism>
<name>A0A240EWU7_9CAUD</name>
<dbReference type="KEGG" id="vg:54974159"/>
<dbReference type="EMBL" id="KY065149">
    <property type="protein sequence ID" value="APD18138.1"/>
    <property type="molecule type" value="Genomic_DNA"/>
</dbReference>
<protein>
    <submittedName>
        <fullName evidence="1">Uncharacterized protein</fullName>
    </submittedName>
</protein>
<sequence>MSQVKSVYWTGIGSRETPASVLNDMEQYAIEIARSRTDLTFHLPMPGVGNGHLNVQQVWEVIKCLPDNVYIYQNTGA</sequence>
<proteinExistence type="predicted"/>
<evidence type="ECO:0000313" key="1">
    <source>
        <dbReference type="EMBL" id="APD18138.1"/>
    </source>
</evidence>
<keyword evidence="2" id="KW-1185">Reference proteome</keyword>
<dbReference type="GeneID" id="54974159"/>
<accession>A0A240EWU7</accession>
<dbReference type="Proteomes" id="UP000225149">
    <property type="component" value="Segment"/>
</dbReference>
<reference evidence="1 2" key="1">
    <citation type="journal article" date="2017" name="PLoS ONE">
        <title>Environmental bacteriophages active on biofilms and planktonic forms of toxigenic Vibrio cholerae: Potential relevance in cholera epidemiology.</title>
        <authorList>
            <person name="Naser I.B."/>
            <person name="Hoque M.M."/>
            <person name="Abdullah A."/>
            <person name="Bari S.M.N."/>
            <person name="Ghosh A.N."/>
            <person name="Faruque S.M."/>
        </authorList>
    </citation>
    <scope>NUCLEOTIDE SEQUENCE [LARGE SCALE GENOMIC DNA]</scope>
</reference>